<protein>
    <submittedName>
        <fullName evidence="1">Uncharacterized protein</fullName>
    </submittedName>
</protein>
<dbReference type="RefSeq" id="WP_232055614.1">
    <property type="nucleotide sequence ID" value="NZ_LS992241.1"/>
</dbReference>
<gene>
    <name evidence="1" type="ORF">PBLR_13018</name>
</gene>
<dbReference type="AlphaFoldDB" id="A0A383REB4"/>
<sequence>MAYQGKTNWTKDDIVKPDDMNRIEQGIEDAQSSIENISQSLTPESIGAAKKTDFDVLVKNSVSIKTSTSKDFNTYREPGLYFIGSVSEYANSPSNDGGFSWGILRVESLGSTAYVKQTYTCVLINATFVRSKAEDTTGRAWEPWRRTVDLDKDGILRLNSWMDIRGDASMINSYGKTHTYHAFHVGNDRVGYVGASDPNAPANMALVSDKADVVINAKNNVWLNASAGAIHCNGRNILWEIDQLKTSGVDAKNRIAGAVSAKGVPASVNDDWPTLELKIGQIPKATLAFPNFYDEITAGVLYSKLLHVINPTSNYAAITHDPSKIWMSTGGSGYFIFDVGGVTTQFCYMNGGYGGMTHYFTTMFLDRKSRTLKYGYAYRDHQTKEILEPKISILNFPEGSATDGTTIKISLVVQGGNSMYSSVSYGTQEMQS</sequence>
<reference evidence="2" key="1">
    <citation type="submission" date="2018-08" db="EMBL/GenBank/DDBJ databases">
        <authorList>
            <person name="Chevrot R."/>
        </authorList>
    </citation>
    <scope>NUCLEOTIDE SEQUENCE [LARGE SCALE GENOMIC DNA]</scope>
</reference>
<evidence type="ECO:0000313" key="2">
    <source>
        <dbReference type="Proteomes" id="UP000304148"/>
    </source>
</evidence>
<organism evidence="1 2">
    <name type="scientific">Paenibacillus alvei</name>
    <name type="common">Bacillus alvei</name>
    <dbReference type="NCBI Taxonomy" id="44250"/>
    <lineage>
        <taxon>Bacteria</taxon>
        <taxon>Bacillati</taxon>
        <taxon>Bacillota</taxon>
        <taxon>Bacilli</taxon>
        <taxon>Bacillales</taxon>
        <taxon>Paenibacillaceae</taxon>
        <taxon>Paenibacillus</taxon>
    </lineage>
</organism>
<evidence type="ECO:0000313" key="1">
    <source>
        <dbReference type="EMBL" id="SYX84596.1"/>
    </source>
</evidence>
<dbReference type="CDD" id="cd19958">
    <property type="entry name" value="pyocin_knob"/>
    <property type="match status" value="1"/>
</dbReference>
<accession>A0A383REB4</accession>
<name>A0A383REB4_PAEAL</name>
<dbReference type="Proteomes" id="UP000304148">
    <property type="component" value="Chromosome"/>
</dbReference>
<proteinExistence type="predicted"/>
<dbReference type="EMBL" id="LS992241">
    <property type="protein sequence ID" value="SYX84596.1"/>
    <property type="molecule type" value="Genomic_DNA"/>
</dbReference>